<dbReference type="OrthoDB" id="6315487at2"/>
<gene>
    <name evidence="2" type="ORF">AOG27_03610</name>
</gene>
<evidence type="ECO:0000256" key="1">
    <source>
        <dbReference type="SAM" id="SignalP"/>
    </source>
</evidence>
<feature type="signal peptide" evidence="1">
    <location>
        <begin position="1"/>
        <end position="20"/>
    </location>
</feature>
<reference evidence="2 3" key="1">
    <citation type="submission" date="2015-09" db="EMBL/GenBank/DDBJ databases">
        <title>Draft Genome Sequence of Pseudoalteromonas lipolytica UCD-48B.</title>
        <authorList>
            <person name="Krusor M."/>
            <person name="Coil D.A."/>
            <person name="Lang J.M."/>
            <person name="Eisen J.A."/>
            <person name="Alexiev A."/>
        </authorList>
    </citation>
    <scope>NUCLEOTIDE SEQUENCE [LARGE SCALE GENOMIC DNA]</scope>
    <source>
        <strain evidence="2 3">UCD-48B</strain>
    </source>
</reference>
<feature type="chain" id="PRO_5006138160" evidence="1">
    <location>
        <begin position="21"/>
        <end position="166"/>
    </location>
</feature>
<comment type="caution">
    <text evidence="2">The sequence shown here is derived from an EMBL/GenBank/DDBJ whole genome shotgun (WGS) entry which is preliminary data.</text>
</comment>
<dbReference type="PATRIC" id="fig|570156.3.peg.713"/>
<name>A0A0P7DY07_9GAMM</name>
<keyword evidence="1" id="KW-0732">Signal</keyword>
<accession>A0A0P7DY07</accession>
<dbReference type="EMBL" id="LJTC01000002">
    <property type="protein sequence ID" value="KPM84878.1"/>
    <property type="molecule type" value="Genomic_DNA"/>
</dbReference>
<dbReference type="AlphaFoldDB" id="A0A0P7DY07"/>
<dbReference type="RefSeq" id="WP_054551636.1">
    <property type="nucleotide sequence ID" value="NZ_LJTC01000002.1"/>
</dbReference>
<evidence type="ECO:0000313" key="3">
    <source>
        <dbReference type="Proteomes" id="UP000050378"/>
    </source>
</evidence>
<protein>
    <submittedName>
        <fullName evidence="2">Uncharacterized protein</fullName>
    </submittedName>
</protein>
<proteinExistence type="predicted"/>
<sequence length="166" mass="18863">MKYLVIFFMLICCVACTPDAEPQWHMSSRLNYDGQAVNWKSGSVIGCQLCKIKEERVVEPDGISIIYTLYQRGQWRAEYRESHQARIVLGNNAHALLVKNKGSGTVLLENKHKQISELAKIGTPFILNMGEERFTVVISQFDEPRFGTELSDPLPVKLNYSVLKSQ</sequence>
<evidence type="ECO:0000313" key="2">
    <source>
        <dbReference type="EMBL" id="KPM84878.1"/>
    </source>
</evidence>
<organism evidence="2 3">
    <name type="scientific">Pseudoalteromonas lipolytica</name>
    <dbReference type="NCBI Taxonomy" id="570156"/>
    <lineage>
        <taxon>Bacteria</taxon>
        <taxon>Pseudomonadati</taxon>
        <taxon>Pseudomonadota</taxon>
        <taxon>Gammaproteobacteria</taxon>
        <taxon>Alteromonadales</taxon>
        <taxon>Pseudoalteromonadaceae</taxon>
        <taxon>Pseudoalteromonas</taxon>
    </lineage>
</organism>
<dbReference type="Proteomes" id="UP000050378">
    <property type="component" value="Unassembled WGS sequence"/>
</dbReference>